<sequence>MPFSAFVPTMTDSRSLSKAVLRRLVRDDAPGAVARCRERPLHADFLVLLVRQVLGSKSRLFDTDSVGKSLIFDAALSRPRWGNRRCPNSKYRLEKRTIESLKAMSAVPTQLQAFRKFGFRSVTTMSVPDLAALVERLEQVAFRLEHCEGGQLGRGGGGSPAARMLMRGTSVELVSASVQGFEALLKGPFQAYLALSRTIGAEVHTHATMVEKALQLQRQFLGVVAKARQPDKHGLISLLKPTSDEIQAIQTYREKNRTSKFFNHLSAISESIPALGWVTISPAPAPFVKEMSDACQFYTNRILMDYKEKDKTHVDWARSWLTVLSELQAFVKEHHLTGLVWNPKGCDVTAVAGAGSLPPSVGGGPPPPPPPPPADFANQVPPEDPRAALFRDLNKGEGISKGLKKVSAEQMTHKNPTLRSQGAVKPGGAPQPFRAGGGASQEVLKPPKLELEGKKWCVDYQVNNEQIVLDQTQMNQSVCIYKCVNSVIVVKGKVNSIVIDSCKKTSVVFEDIVSVVEFINCQSVKAQSLGRVPTIAVDKTDGAHIYLSEKSLDVEVVTSKSSEVNVSVPAGSNGDYREIPVPEQYKSIWNGKSLTTSVIEKA</sequence>
<proteinExistence type="predicted"/>
<name>A0AC60Q3L9_IXOPE</name>
<gene>
    <name evidence="1" type="ORF">HPB47_025338</name>
</gene>
<reference evidence="1 2" key="1">
    <citation type="journal article" date="2020" name="Cell">
        <title>Large-Scale Comparative Analyses of Tick Genomes Elucidate Their Genetic Diversity and Vector Capacities.</title>
        <authorList>
            <consortium name="Tick Genome and Microbiome Consortium (TIGMIC)"/>
            <person name="Jia N."/>
            <person name="Wang J."/>
            <person name="Shi W."/>
            <person name="Du L."/>
            <person name="Sun Y."/>
            <person name="Zhan W."/>
            <person name="Jiang J.F."/>
            <person name="Wang Q."/>
            <person name="Zhang B."/>
            <person name="Ji P."/>
            <person name="Bell-Sakyi L."/>
            <person name="Cui X.M."/>
            <person name="Yuan T.T."/>
            <person name="Jiang B.G."/>
            <person name="Yang W.F."/>
            <person name="Lam T.T."/>
            <person name="Chang Q.C."/>
            <person name="Ding S.J."/>
            <person name="Wang X.J."/>
            <person name="Zhu J.G."/>
            <person name="Ruan X.D."/>
            <person name="Zhao L."/>
            <person name="Wei J.T."/>
            <person name="Ye R.Z."/>
            <person name="Que T.C."/>
            <person name="Du C.H."/>
            <person name="Zhou Y.H."/>
            <person name="Cheng J.X."/>
            <person name="Dai P.F."/>
            <person name="Guo W.B."/>
            <person name="Han X.H."/>
            <person name="Huang E.J."/>
            <person name="Li L.F."/>
            <person name="Wei W."/>
            <person name="Gao Y.C."/>
            <person name="Liu J.Z."/>
            <person name="Shao H.Z."/>
            <person name="Wang X."/>
            <person name="Wang C.C."/>
            <person name="Yang T.C."/>
            <person name="Huo Q.B."/>
            <person name="Li W."/>
            <person name="Chen H.Y."/>
            <person name="Chen S.E."/>
            <person name="Zhou L.G."/>
            <person name="Ni X.B."/>
            <person name="Tian J.H."/>
            <person name="Sheng Y."/>
            <person name="Liu T."/>
            <person name="Pan Y.S."/>
            <person name="Xia L.Y."/>
            <person name="Li J."/>
            <person name="Zhao F."/>
            <person name="Cao W.C."/>
        </authorList>
    </citation>
    <scope>NUCLEOTIDE SEQUENCE [LARGE SCALE GENOMIC DNA]</scope>
    <source>
        <strain evidence="1">Iper-2018</strain>
    </source>
</reference>
<protein>
    <submittedName>
        <fullName evidence="1">Uncharacterized protein</fullName>
    </submittedName>
</protein>
<organism evidence="1 2">
    <name type="scientific">Ixodes persulcatus</name>
    <name type="common">Taiga tick</name>
    <dbReference type="NCBI Taxonomy" id="34615"/>
    <lineage>
        <taxon>Eukaryota</taxon>
        <taxon>Metazoa</taxon>
        <taxon>Ecdysozoa</taxon>
        <taxon>Arthropoda</taxon>
        <taxon>Chelicerata</taxon>
        <taxon>Arachnida</taxon>
        <taxon>Acari</taxon>
        <taxon>Parasitiformes</taxon>
        <taxon>Ixodida</taxon>
        <taxon>Ixodoidea</taxon>
        <taxon>Ixodidae</taxon>
        <taxon>Ixodinae</taxon>
        <taxon>Ixodes</taxon>
    </lineage>
</organism>
<accession>A0AC60Q3L9</accession>
<evidence type="ECO:0000313" key="2">
    <source>
        <dbReference type="Proteomes" id="UP000805193"/>
    </source>
</evidence>
<dbReference type="EMBL" id="JABSTQ010009607">
    <property type="protein sequence ID" value="KAG0427613.1"/>
    <property type="molecule type" value="Genomic_DNA"/>
</dbReference>
<evidence type="ECO:0000313" key="1">
    <source>
        <dbReference type="EMBL" id="KAG0427613.1"/>
    </source>
</evidence>
<keyword evidence="2" id="KW-1185">Reference proteome</keyword>
<dbReference type="Proteomes" id="UP000805193">
    <property type="component" value="Unassembled WGS sequence"/>
</dbReference>
<comment type="caution">
    <text evidence="1">The sequence shown here is derived from an EMBL/GenBank/DDBJ whole genome shotgun (WGS) entry which is preliminary data.</text>
</comment>